<dbReference type="GO" id="GO:0072686">
    <property type="term" value="C:mitotic spindle"/>
    <property type="evidence" value="ECO:0007669"/>
    <property type="project" value="TreeGrafter"/>
</dbReference>
<dbReference type="GO" id="GO:0005737">
    <property type="term" value="C:cytoplasm"/>
    <property type="evidence" value="ECO:0007669"/>
    <property type="project" value="TreeGrafter"/>
</dbReference>
<dbReference type="GO" id="GO:0004197">
    <property type="term" value="F:cysteine-type endopeptidase activity"/>
    <property type="evidence" value="ECO:0007669"/>
    <property type="project" value="InterPro"/>
</dbReference>
<keyword evidence="4" id="KW-0159">Chromosome partition</keyword>
<comment type="catalytic activity">
    <reaction evidence="1">
        <text>All bonds known to be hydrolyzed by this endopeptidase have arginine in P1 and an acidic residue in P4. P6 is often occupied by an acidic residue or by a hydroxy-amino-acid residue, the phosphorylation of which enhances cleavage.</text>
        <dbReference type="EC" id="3.4.22.49"/>
    </reaction>
</comment>
<protein>
    <recommendedName>
        <fullName evidence="2">separase</fullName>
        <ecNumber evidence="2">3.4.22.49</ecNumber>
    </recommendedName>
</protein>
<evidence type="ECO:0000256" key="3">
    <source>
        <dbReference type="ARBA" id="ARBA00022801"/>
    </source>
</evidence>
<name>A0A1A8P384_9TELE</name>
<dbReference type="PANTHER" id="PTHR12792:SF0">
    <property type="entry name" value="SEPARIN"/>
    <property type="match status" value="1"/>
</dbReference>
<feature type="domain" description="Peptidase C50" evidence="6">
    <location>
        <begin position="1168"/>
        <end position="1199"/>
    </location>
</feature>
<dbReference type="AlphaFoldDB" id="A0A1A8P384"/>
<accession>A0A1A8P384</accession>
<dbReference type="GO" id="GO:0051307">
    <property type="term" value="P:meiotic chromosome separation"/>
    <property type="evidence" value="ECO:0007669"/>
    <property type="project" value="TreeGrafter"/>
</dbReference>
<dbReference type="InterPro" id="IPR005314">
    <property type="entry name" value="Peptidase_C50"/>
</dbReference>
<dbReference type="PROSITE" id="PS51700">
    <property type="entry name" value="SEPARIN"/>
    <property type="match status" value="1"/>
</dbReference>
<dbReference type="PANTHER" id="PTHR12792">
    <property type="entry name" value="EXTRA SPINDLE POLES 1-RELATED"/>
    <property type="match status" value="1"/>
</dbReference>
<dbReference type="GO" id="GO:0006508">
    <property type="term" value="P:proteolysis"/>
    <property type="evidence" value="ECO:0007669"/>
    <property type="project" value="InterPro"/>
</dbReference>
<dbReference type="InterPro" id="IPR030397">
    <property type="entry name" value="SEPARIN_core_dom"/>
</dbReference>
<dbReference type="EC" id="3.4.22.49" evidence="2"/>
<dbReference type="EMBL" id="HAEH01005140">
    <property type="protein sequence ID" value="SBR75741.1"/>
    <property type="molecule type" value="Transcribed_RNA"/>
</dbReference>
<gene>
    <name evidence="7" type="primary">ESPL1</name>
</gene>
<evidence type="ECO:0000256" key="2">
    <source>
        <dbReference type="ARBA" id="ARBA00012489"/>
    </source>
</evidence>
<proteinExistence type="predicted"/>
<keyword evidence="3" id="KW-0378">Hydrolase</keyword>
<feature type="region of interest" description="Disordered" evidence="5">
    <location>
        <begin position="593"/>
        <end position="717"/>
    </location>
</feature>
<dbReference type="GO" id="GO:0005634">
    <property type="term" value="C:nucleus"/>
    <property type="evidence" value="ECO:0007669"/>
    <property type="project" value="InterPro"/>
</dbReference>
<evidence type="ECO:0000259" key="6">
    <source>
        <dbReference type="PROSITE" id="PS51700"/>
    </source>
</evidence>
<feature type="non-terminal residue" evidence="7">
    <location>
        <position position="1199"/>
    </location>
</feature>
<organism evidence="7">
    <name type="scientific">Nothobranchius rachovii</name>
    <name type="common">bluefin notho</name>
    <dbReference type="NCBI Taxonomy" id="451742"/>
    <lineage>
        <taxon>Eukaryota</taxon>
        <taxon>Metazoa</taxon>
        <taxon>Chordata</taxon>
        <taxon>Craniata</taxon>
        <taxon>Vertebrata</taxon>
        <taxon>Euteleostomi</taxon>
        <taxon>Actinopterygii</taxon>
        <taxon>Neopterygii</taxon>
        <taxon>Teleostei</taxon>
        <taxon>Neoteleostei</taxon>
        <taxon>Acanthomorphata</taxon>
        <taxon>Ovalentaria</taxon>
        <taxon>Atherinomorphae</taxon>
        <taxon>Cyprinodontiformes</taxon>
        <taxon>Nothobranchiidae</taxon>
        <taxon>Nothobranchius</taxon>
    </lineage>
</organism>
<dbReference type="Gene3D" id="1.25.40.10">
    <property type="entry name" value="Tetratricopeptide repeat domain"/>
    <property type="match status" value="1"/>
</dbReference>
<dbReference type="InterPro" id="IPR011990">
    <property type="entry name" value="TPR-like_helical_dom_sf"/>
</dbReference>
<reference evidence="7" key="1">
    <citation type="submission" date="2016-05" db="EMBL/GenBank/DDBJ databases">
        <authorList>
            <person name="Lavstsen T."/>
            <person name="Jespersen J.S."/>
        </authorList>
    </citation>
    <scope>NUCLEOTIDE SEQUENCE</scope>
    <source>
        <tissue evidence="7">Brain</tissue>
    </source>
</reference>
<evidence type="ECO:0000256" key="5">
    <source>
        <dbReference type="SAM" id="MobiDB-lite"/>
    </source>
</evidence>
<sequence>MLASQLEDRDTLDRVLLYCQSTAGLLMTELHKAPNENLLNKTVTAVSNMACGLYNQRLYEQAFSLDFREQTDCMAVDFTHEALRLLEEEPEGLKNADKLKDDKAHALLWLYICTLEQNLQEAIENDRKRREQRRELHEKTSLMGKPLKALEAYQLGFKFSRELTDVRSCASALCQSANILLDLGSPELALAQIEAAEQILTSDASDDKPSSLSMMLVLLKAQYYFSTGQVNHGVPHLCEVLKVSEQKQSKNWYLLRARTLQACSCYLNLDVALLPKTKRSLITQHGFQCLEALKLAIKLQTLSQCAELLVMKAELELMHGETEESKSDLNIVQNLLESCTDFSAQVQRTDVKIKPRKGCPVQRARSPPPTLDDDLKEILSTRWITKEAVMEDVANSPPLKALPHRSLSSLTHEPSCAFPCCSEPSLARVTARWAATQADLVLQLDPSDLSASSKLYRATLIRCNCVTLRLKEQLAKLFPPCISAGEVSKPSLMQDMVAHFTKNSNPDRKKEKKRVKAVEPKISITSTSTKEKSLVPMTPITTKSPRGELSKFDFNNIVPTLAFTPVQKVKCPVSVQKASRTASKLQFNVYEESSLDQYKAQPVPAAPKRPNKSRFKVEFSDESDSEPSSQAELKVKAGATKKQPSRRGGRGAKAAADPPAEKIPLKRQTKGRKNTSGPPASSSEDDQTLPRQPTSTRRLRTKKQQAEEPLEEPDTMRTIVEETNEVLDISTEQLRTSDTEAEDYSASNVDFEVLRRDLCCDLERGKPFSPRSKDHQTEDRTLVSRSDNKLGDLSPEDIRSLLCSALLTLQHFPCSTTYPLLCGLLALTMGQRNPTDTAMLHAESLGVTSRHRTIRHVGRFLRKLKKASSDLSDQLESLSLSWSSRNVSADSTEQRLSQMENIFSFPVSDPSSFPQNQSQEFMQKIQHLPPGVTVCLMSVLGVKPGEMGESIILSRLGKDSPPITVHISTCRQQLNIRCLVQEMDDILAEQKVVSCVAEKAKWWEGRRALDARVEQLLREMEESLGCWKSFLLPLSEDPELSLEAQELCKAFSSRGVTVDEQMLKVILSASHELSSKDLRAFARGSSPHWDDDCDQILHEAKSKFSGRNETRGHLVLILDKYLQKLPWESMAVLKSHSVSRMPSWHSILGLSFQKEMDSQSILRHGVDTSKVFYVLDPDADLKNAQDRFREWFCSKPDWE</sequence>
<reference evidence="7" key="2">
    <citation type="submission" date="2016-06" db="EMBL/GenBank/DDBJ databases">
        <title>The genome of a short-lived fish provides insights into sex chromosome evolution and the genetic control of aging.</title>
        <authorList>
            <person name="Reichwald K."/>
            <person name="Felder M."/>
            <person name="Petzold A."/>
            <person name="Koch P."/>
            <person name="Groth M."/>
            <person name="Platzer M."/>
        </authorList>
    </citation>
    <scope>NUCLEOTIDE SEQUENCE</scope>
    <source>
        <tissue evidence="7">Brain</tissue>
    </source>
</reference>
<evidence type="ECO:0000313" key="7">
    <source>
        <dbReference type="EMBL" id="SBR75741.1"/>
    </source>
</evidence>
<evidence type="ECO:0000256" key="4">
    <source>
        <dbReference type="ARBA" id="ARBA00022829"/>
    </source>
</evidence>
<evidence type="ECO:0000256" key="1">
    <source>
        <dbReference type="ARBA" id="ARBA00000451"/>
    </source>
</evidence>
<dbReference type="Pfam" id="PF03568">
    <property type="entry name" value="Separin_C"/>
    <property type="match status" value="1"/>
</dbReference>
<feature type="region of interest" description="Disordered" evidence="5">
    <location>
        <begin position="765"/>
        <end position="789"/>
    </location>
</feature>
<dbReference type="GO" id="GO:0005813">
    <property type="term" value="C:centrosome"/>
    <property type="evidence" value="ECO:0007669"/>
    <property type="project" value="TreeGrafter"/>
</dbReference>